<dbReference type="InterPro" id="IPR043588">
    <property type="entry name" value="SSH-N"/>
</dbReference>
<keyword evidence="3" id="KW-1185">Reference proteome</keyword>
<reference evidence="2 3" key="1">
    <citation type="submission" date="2020-03" db="EMBL/GenBank/DDBJ databases">
        <title>Dissostichus mawsoni Genome sequencing and assembly.</title>
        <authorList>
            <person name="Park H."/>
        </authorList>
    </citation>
    <scope>NUCLEOTIDE SEQUENCE [LARGE SCALE GENOMIC DNA]</scope>
    <source>
        <strain evidence="2">DM0001</strain>
        <tissue evidence="2">Muscle</tissue>
    </source>
</reference>
<proteinExistence type="predicted"/>
<evidence type="ECO:0000313" key="2">
    <source>
        <dbReference type="EMBL" id="KAF3850842.1"/>
    </source>
</evidence>
<evidence type="ECO:0000313" key="3">
    <source>
        <dbReference type="Proteomes" id="UP000518266"/>
    </source>
</evidence>
<dbReference type="InterPro" id="IPR043587">
    <property type="entry name" value="Phosphatase_SSH-like"/>
</dbReference>
<organism evidence="2 3">
    <name type="scientific">Dissostichus mawsoni</name>
    <name type="common">Antarctic cod</name>
    <dbReference type="NCBI Taxonomy" id="36200"/>
    <lineage>
        <taxon>Eukaryota</taxon>
        <taxon>Metazoa</taxon>
        <taxon>Chordata</taxon>
        <taxon>Craniata</taxon>
        <taxon>Vertebrata</taxon>
        <taxon>Euteleostomi</taxon>
        <taxon>Actinopterygii</taxon>
        <taxon>Neopterygii</taxon>
        <taxon>Teleostei</taxon>
        <taxon>Neoteleostei</taxon>
        <taxon>Acanthomorphata</taxon>
        <taxon>Eupercaria</taxon>
        <taxon>Perciformes</taxon>
        <taxon>Notothenioidei</taxon>
        <taxon>Nototheniidae</taxon>
        <taxon>Dissostichus</taxon>
    </lineage>
</organism>
<dbReference type="GO" id="GO:0030837">
    <property type="term" value="P:negative regulation of actin filament polymerization"/>
    <property type="evidence" value="ECO:0007669"/>
    <property type="project" value="InterPro"/>
</dbReference>
<feature type="domain" description="Slingshot N-terminal" evidence="1">
    <location>
        <begin position="65"/>
        <end position="114"/>
    </location>
</feature>
<sequence>MHEAVMKMLPYFVENAVLTQSEINRILSESYFMVKGAALFLQQGSSNEGQKAHPHHKHAGDLPQHLQVMINILRSEDRIKLAVRLETAWSDRVRYMVVVYTTRAVRSAWRCLCGGFYCEHGNSDSCLQTRVSAGYVVRPAGAAQGLRGVPQV</sequence>
<name>A0A7J5YMS7_DISMA</name>
<comment type="caution">
    <text evidence="2">The sequence shown here is derived from an EMBL/GenBank/DDBJ whole genome shotgun (WGS) entry which is preliminary data.</text>
</comment>
<gene>
    <name evidence="2" type="ORF">F7725_012614</name>
</gene>
<accession>A0A7J5YMS7</accession>
<dbReference type="Pfam" id="PF23040">
    <property type="entry name" value="PH_SSH1-like_1st"/>
    <property type="match status" value="1"/>
</dbReference>
<dbReference type="Proteomes" id="UP000518266">
    <property type="component" value="Unassembled WGS sequence"/>
</dbReference>
<protein>
    <recommendedName>
        <fullName evidence="1">Slingshot N-terminal domain-containing protein</fullName>
    </recommendedName>
</protein>
<dbReference type="GO" id="GO:0003779">
    <property type="term" value="F:actin binding"/>
    <property type="evidence" value="ECO:0007669"/>
    <property type="project" value="InterPro"/>
</dbReference>
<evidence type="ECO:0000259" key="1">
    <source>
        <dbReference type="Pfam" id="PF23040"/>
    </source>
</evidence>
<dbReference type="EMBL" id="JAAKFY010000010">
    <property type="protein sequence ID" value="KAF3850842.1"/>
    <property type="molecule type" value="Genomic_DNA"/>
</dbReference>
<dbReference type="PANTHER" id="PTHR45864:SF5">
    <property type="entry name" value="PROTEIN PHOSPHATASE SLINGSHOT HOMOLOG 1"/>
    <property type="match status" value="1"/>
</dbReference>
<dbReference type="GO" id="GO:0016791">
    <property type="term" value="F:phosphatase activity"/>
    <property type="evidence" value="ECO:0007669"/>
    <property type="project" value="InterPro"/>
</dbReference>
<dbReference type="OrthoDB" id="8962572at2759"/>
<dbReference type="PANTHER" id="PTHR45864">
    <property type="entry name" value="SLINGSHOT PROTEIN PHOSPHATASE HOMOLOG"/>
    <property type="match status" value="1"/>
</dbReference>
<dbReference type="AlphaFoldDB" id="A0A7J5YMS7"/>